<evidence type="ECO:0000256" key="1">
    <source>
        <dbReference type="ARBA" id="ARBA00004651"/>
    </source>
</evidence>
<dbReference type="SUPFAM" id="SSF81665">
    <property type="entry name" value="Calcium ATPase, transmembrane domain M"/>
    <property type="match status" value="1"/>
</dbReference>
<evidence type="ECO:0000256" key="3">
    <source>
        <dbReference type="SAM" id="Phobius"/>
    </source>
</evidence>
<feature type="transmembrane region" description="Helical" evidence="3">
    <location>
        <begin position="750"/>
        <end position="769"/>
    </location>
</feature>
<dbReference type="GO" id="GO:0006883">
    <property type="term" value="P:intracellular sodium ion homeostasis"/>
    <property type="evidence" value="ECO:0007669"/>
    <property type="project" value="TreeGrafter"/>
</dbReference>
<dbReference type="PANTHER" id="PTHR43294:SF21">
    <property type="entry name" value="CATION TRANSPORTING ATPASE"/>
    <property type="match status" value="1"/>
</dbReference>
<dbReference type="InterPro" id="IPR023299">
    <property type="entry name" value="ATPase_P-typ_cyto_dom_N"/>
</dbReference>
<dbReference type="Pfam" id="PF13246">
    <property type="entry name" value="Cation_ATPase"/>
    <property type="match status" value="1"/>
</dbReference>
<feature type="transmembrane region" description="Helical" evidence="3">
    <location>
        <begin position="813"/>
        <end position="833"/>
    </location>
</feature>
<dbReference type="GO" id="GO:1902600">
    <property type="term" value="P:proton transmembrane transport"/>
    <property type="evidence" value="ECO:0007669"/>
    <property type="project" value="TreeGrafter"/>
</dbReference>
<dbReference type="Proteomes" id="UP000887560">
    <property type="component" value="Unplaced"/>
</dbReference>
<dbReference type="Gene3D" id="3.40.1110.10">
    <property type="entry name" value="Calcium-transporting ATPase, cytoplasmic domain N"/>
    <property type="match status" value="1"/>
</dbReference>
<name>A0A915NRE3_9BILA</name>
<dbReference type="GO" id="GO:0005886">
    <property type="term" value="C:plasma membrane"/>
    <property type="evidence" value="ECO:0007669"/>
    <property type="project" value="UniProtKB-SubCell"/>
</dbReference>
<comment type="subcellular location">
    <subcellularLocation>
        <location evidence="1">Cell membrane</location>
        <topology evidence="1">Multi-pass membrane protein</topology>
    </subcellularLocation>
</comment>
<feature type="transmembrane region" description="Helical" evidence="3">
    <location>
        <begin position="209"/>
        <end position="231"/>
    </location>
</feature>
<keyword evidence="5" id="KW-1185">Reference proteome</keyword>
<reference evidence="6" key="1">
    <citation type="submission" date="2022-11" db="UniProtKB">
        <authorList>
            <consortium name="WormBaseParasite"/>
        </authorList>
    </citation>
    <scope>IDENTIFICATION</scope>
</reference>
<feature type="transmembrane region" description="Helical" evidence="3">
    <location>
        <begin position="879"/>
        <end position="903"/>
    </location>
</feature>
<dbReference type="InterPro" id="IPR023298">
    <property type="entry name" value="ATPase_P-typ_TM_dom_sf"/>
</dbReference>
<dbReference type="InterPro" id="IPR059000">
    <property type="entry name" value="ATPase_P-type_domA"/>
</dbReference>
<protein>
    <submittedName>
        <fullName evidence="6">Cation-transporting ATPase</fullName>
    </submittedName>
</protein>
<dbReference type="Gene3D" id="2.70.150.10">
    <property type="entry name" value="Calcium-transporting ATPase, cytoplasmic transduction domain A"/>
    <property type="match status" value="1"/>
</dbReference>
<proteinExistence type="predicted"/>
<evidence type="ECO:0000313" key="5">
    <source>
        <dbReference type="Proteomes" id="UP000887560"/>
    </source>
</evidence>
<evidence type="ECO:0000313" key="6">
    <source>
        <dbReference type="WBParaSite" id="scf7180000420195.g4888"/>
    </source>
</evidence>
<keyword evidence="3" id="KW-0812">Transmembrane</keyword>
<evidence type="ECO:0000256" key="2">
    <source>
        <dbReference type="ARBA" id="ARBA00022475"/>
    </source>
</evidence>
<dbReference type="WBParaSite" id="scf7180000420195.g4888">
    <property type="protein sequence ID" value="scf7180000420195.g4888"/>
    <property type="gene ID" value="scf7180000420195.g4888"/>
</dbReference>
<dbReference type="GO" id="GO:0030007">
    <property type="term" value="P:intracellular potassium ion homeostasis"/>
    <property type="evidence" value="ECO:0007669"/>
    <property type="project" value="TreeGrafter"/>
</dbReference>
<dbReference type="GO" id="GO:0036376">
    <property type="term" value="P:sodium ion export across plasma membrane"/>
    <property type="evidence" value="ECO:0007669"/>
    <property type="project" value="TreeGrafter"/>
</dbReference>
<sequence>LCEYYIAQRGGVEVKISEKEILPGDLIKLKSGQRVPVDCRILQVLKEPFLVNQSFIFQQQQNLGENNVIIELIAKTSPNHLNVLEAKNIAFAGFKCLNGEAFCIVLRTREETLLSKLNSKISTKTTIKNIPPPPYYLTSTTVIKKDNNNKEEGFEKNKNKLKLLFGWPIVCIAALCSLIASLAFGYSLFLLLPSNDIQNNETNWYHNSIQLLIPFVCTFIALFISTLPYALPLTLLIRQWYCQRYLACSKEKNNPTEFRFIKKQQNKNCFLNGGEIVGNDCLLIVTLNGSYYKGIHSNSLLGGNQPFLSDIWMASEKNNRHISTKTFPKYLDNQTIKFIKMGVSAILKNLPLENNGINSSDYTQLKPEYSALLKYTKELGISINECFNEENKIVLIGPPEEIFGMCSFIKEENNGTNNLDKENNFVDLREEHLMEFEEQFLRFCVQRKRCLALAVNSTPPPINENNNQNNLKNKNFCFVGLFAFEDVPLNIKYLNKLDKLIKNGPKIIFIGDEHPALLIAKIMELNEKRPQKLINNNKFNNCPFIIGNGIAKIENSENNMERGNNENNKENSFLHQLQNQLLRRLKNQKNVDFVSTSTITSISTSTTLFNSKVNNKIINGNVKEKLKVFEEENIKWPIDGESFSQMSTKEIKQLLAEHFNSNKNNFELQLIGHKVTFVGDVQNSINESQSIKQANLSIGIINYSNKLNNYSFNSFDVLIKCLEDGSGLVKLIVGIKEFGIGMKINLIRSLSLTLSQAPALLLPFLLSPLSDIPPIILPIHIVLVAFLFQLQYCIGFAFTPFDSNNYQHSLPTIYFNLILASPLLAFSSLFNYWNTLYSQNIYLEPNNDVKEFFSPFPINSTISSTILQQQLNLNEASTIWLFTLLFTQHLHILICMGFTNVFCGNVLKRI</sequence>
<keyword evidence="3" id="KW-0472">Membrane</keyword>
<feature type="domain" description="P-type ATPase A" evidence="4">
    <location>
        <begin position="9"/>
        <end position="119"/>
    </location>
</feature>
<feature type="transmembrane region" description="Helical" evidence="3">
    <location>
        <begin position="775"/>
        <end position="801"/>
    </location>
</feature>
<dbReference type="InterPro" id="IPR050510">
    <property type="entry name" value="Cation_transp_ATPase_P-type"/>
</dbReference>
<evidence type="ECO:0000259" key="4">
    <source>
        <dbReference type="Pfam" id="PF00122"/>
    </source>
</evidence>
<dbReference type="GO" id="GO:0000166">
    <property type="term" value="F:nucleotide binding"/>
    <property type="evidence" value="ECO:0007669"/>
    <property type="project" value="InterPro"/>
</dbReference>
<dbReference type="PANTHER" id="PTHR43294">
    <property type="entry name" value="SODIUM/POTASSIUM-TRANSPORTING ATPASE SUBUNIT ALPHA"/>
    <property type="match status" value="1"/>
</dbReference>
<keyword evidence="2" id="KW-1003">Cell membrane</keyword>
<dbReference type="SUPFAM" id="SSF81660">
    <property type="entry name" value="Metal cation-transporting ATPase, ATP-binding domain N"/>
    <property type="match status" value="1"/>
</dbReference>
<dbReference type="GO" id="GO:1990573">
    <property type="term" value="P:potassium ion import across plasma membrane"/>
    <property type="evidence" value="ECO:0007669"/>
    <property type="project" value="TreeGrafter"/>
</dbReference>
<dbReference type="InterPro" id="IPR008250">
    <property type="entry name" value="ATPase_P-typ_transduc_dom_A_sf"/>
</dbReference>
<organism evidence="5 6">
    <name type="scientific">Meloidogyne floridensis</name>
    <dbReference type="NCBI Taxonomy" id="298350"/>
    <lineage>
        <taxon>Eukaryota</taxon>
        <taxon>Metazoa</taxon>
        <taxon>Ecdysozoa</taxon>
        <taxon>Nematoda</taxon>
        <taxon>Chromadorea</taxon>
        <taxon>Rhabditida</taxon>
        <taxon>Tylenchina</taxon>
        <taxon>Tylenchomorpha</taxon>
        <taxon>Tylenchoidea</taxon>
        <taxon>Meloidogynidae</taxon>
        <taxon>Meloidogyninae</taxon>
        <taxon>Meloidogyne</taxon>
    </lineage>
</organism>
<dbReference type="SUPFAM" id="SSF81653">
    <property type="entry name" value="Calcium ATPase, transduction domain A"/>
    <property type="match status" value="1"/>
</dbReference>
<feature type="transmembrane region" description="Helical" evidence="3">
    <location>
        <begin position="164"/>
        <end position="189"/>
    </location>
</feature>
<keyword evidence="3" id="KW-1133">Transmembrane helix</keyword>
<accession>A0A915NRE3</accession>
<dbReference type="GO" id="GO:0005391">
    <property type="term" value="F:P-type sodium:potassium-exchanging transporter activity"/>
    <property type="evidence" value="ECO:0007669"/>
    <property type="project" value="TreeGrafter"/>
</dbReference>
<dbReference type="AlphaFoldDB" id="A0A915NRE3"/>
<dbReference type="Pfam" id="PF00122">
    <property type="entry name" value="E1-E2_ATPase"/>
    <property type="match status" value="1"/>
</dbReference>